<dbReference type="PROSITE" id="PS51194">
    <property type="entry name" value="HELICASE_CTER"/>
    <property type="match status" value="1"/>
</dbReference>
<comment type="similarity">
    <text evidence="5 6">Belongs to the DEAD box helicase family.</text>
</comment>
<feature type="compositionally biased region" description="Basic and acidic residues" evidence="7">
    <location>
        <begin position="593"/>
        <end position="614"/>
    </location>
</feature>
<dbReference type="CDD" id="cd18787">
    <property type="entry name" value="SF2_C_DEAD"/>
    <property type="match status" value="1"/>
</dbReference>
<dbReference type="SUPFAM" id="SSF52540">
    <property type="entry name" value="P-loop containing nucleoside triphosphate hydrolases"/>
    <property type="match status" value="1"/>
</dbReference>
<dbReference type="Gene3D" id="3.30.70.330">
    <property type="match status" value="1"/>
</dbReference>
<dbReference type="InterPro" id="IPR050079">
    <property type="entry name" value="DEAD_box_RNA_helicase"/>
</dbReference>
<dbReference type="EMBL" id="JBHLUN010000002">
    <property type="protein sequence ID" value="MFC0407323.1"/>
    <property type="molecule type" value="Genomic_DNA"/>
</dbReference>
<dbReference type="PANTHER" id="PTHR47959">
    <property type="entry name" value="ATP-DEPENDENT RNA HELICASE RHLE-RELATED"/>
    <property type="match status" value="1"/>
</dbReference>
<keyword evidence="4 6" id="KW-0067">ATP-binding</keyword>
<evidence type="ECO:0000313" key="11">
    <source>
        <dbReference type="Proteomes" id="UP001589865"/>
    </source>
</evidence>
<dbReference type="GO" id="GO:0004386">
    <property type="term" value="F:helicase activity"/>
    <property type="evidence" value="ECO:0007669"/>
    <property type="project" value="UniProtKB-KW"/>
</dbReference>
<feature type="domain" description="Helicase ATP-binding" evidence="8">
    <location>
        <begin position="31"/>
        <end position="222"/>
    </location>
</feature>
<sequence length="634" mass="67955">MPFPSDLPASIQLALTERGYNEPTPVQAAVLDGAGAGRDLLVSAQTGSGKTVAYGLAMAADLLGAPAPLPGTEATEAAPLADRLPAAGTPLALVIAPTRELALQVKTELSWLYGRAGGRVISCVGGMDPMAERRELSRGAHIVVGTPGRLRDHVERGNLKPDTLRVVVLDEADEMLDLGFREELEAILDTLPDPHRTLLFSATVPREIAQMARSYQRDAQRIEVKNEGGGHGDIEHRAALIAPHEIERAVVNLLRLEDPRIAMVFCATRATVNRLHSNLTERGFSAVALSGELSQAERTRALQSLRDGRARVCVATDVAARGIDLPDLGLVIHAELPRDPETLTHRSGRTGRAGKKGISTLLVPYSRRRLAERLLFAAKVNATWGPAPSAETIRAKDNERLAVQALTVTEEESGDDEMAMARTLLETRTPEQVAAALIRTLRGPLPAPEELSEGNDRPRRDFGDRDGSAPGAAPRAPRPEGVWFRASVGRDGNADPRWLLPFLCRRGHVTREEIGRIRILDTETQFEVAQAAATRFASAARKAEGEDAHIAVEIMDPAAVQSFTPRPAGGPGRSGPRAGYGPRPAGTGFRPAGGDRGHGDRPQGGRYQGDRFGGDRGGYGPRRAAGGPARRPRD</sequence>
<dbReference type="InterPro" id="IPR044742">
    <property type="entry name" value="DEAD/DEAH_RhlB"/>
</dbReference>
<keyword evidence="3 6" id="KW-0347">Helicase</keyword>
<dbReference type="CDD" id="cd00268">
    <property type="entry name" value="DEADc"/>
    <property type="match status" value="1"/>
</dbReference>
<evidence type="ECO:0000259" key="8">
    <source>
        <dbReference type="PROSITE" id="PS51192"/>
    </source>
</evidence>
<dbReference type="InterPro" id="IPR027417">
    <property type="entry name" value="P-loop_NTPase"/>
</dbReference>
<dbReference type="InterPro" id="IPR000629">
    <property type="entry name" value="RNA-helicase_DEAD-box_CS"/>
</dbReference>
<evidence type="ECO:0000256" key="4">
    <source>
        <dbReference type="ARBA" id="ARBA00022840"/>
    </source>
</evidence>
<reference evidence="10 11" key="1">
    <citation type="submission" date="2024-09" db="EMBL/GenBank/DDBJ databases">
        <authorList>
            <person name="Sun Q."/>
            <person name="Mori K."/>
        </authorList>
    </citation>
    <scope>NUCLEOTIDE SEQUENCE [LARGE SCALE GENOMIC DNA]</scope>
    <source>
        <strain evidence="10 11">TBRC 5777</strain>
    </source>
</reference>
<keyword evidence="1 6" id="KW-0547">Nucleotide-binding</keyword>
<evidence type="ECO:0000256" key="5">
    <source>
        <dbReference type="ARBA" id="ARBA00038437"/>
    </source>
</evidence>
<dbReference type="SMART" id="SM00490">
    <property type="entry name" value="HELICc"/>
    <property type="match status" value="1"/>
</dbReference>
<dbReference type="RefSeq" id="WP_377043018.1">
    <property type="nucleotide sequence ID" value="NZ_JBHLUN010000002.1"/>
</dbReference>
<feature type="compositionally biased region" description="Low complexity" evidence="7">
    <location>
        <begin position="574"/>
        <end position="588"/>
    </location>
</feature>
<proteinExistence type="inferred from homology"/>
<keyword evidence="11" id="KW-1185">Reference proteome</keyword>
<dbReference type="InterPro" id="IPR005580">
    <property type="entry name" value="DbpA/CsdA_RNA-bd_dom"/>
</dbReference>
<feature type="region of interest" description="Disordered" evidence="7">
    <location>
        <begin position="440"/>
        <end position="480"/>
    </location>
</feature>
<feature type="domain" description="Helicase C-terminal" evidence="9">
    <location>
        <begin position="245"/>
        <end position="409"/>
    </location>
</feature>
<dbReference type="Proteomes" id="UP001589865">
    <property type="component" value="Unassembled WGS sequence"/>
</dbReference>
<evidence type="ECO:0000256" key="1">
    <source>
        <dbReference type="ARBA" id="ARBA00022741"/>
    </source>
</evidence>
<dbReference type="InterPro" id="IPR012677">
    <property type="entry name" value="Nucleotide-bd_a/b_plait_sf"/>
</dbReference>
<dbReference type="InterPro" id="IPR014001">
    <property type="entry name" value="Helicase_ATP-bd"/>
</dbReference>
<dbReference type="PROSITE" id="PS51192">
    <property type="entry name" value="HELICASE_ATP_BIND_1"/>
    <property type="match status" value="1"/>
</dbReference>
<dbReference type="CDD" id="cd12252">
    <property type="entry name" value="RRM_DbpA"/>
    <property type="match status" value="1"/>
</dbReference>
<dbReference type="Gene3D" id="3.40.50.300">
    <property type="entry name" value="P-loop containing nucleotide triphosphate hydrolases"/>
    <property type="match status" value="2"/>
</dbReference>
<organism evidence="10 11">
    <name type="scientific">Roseomonas elaeocarpi</name>
    <dbReference type="NCBI Taxonomy" id="907779"/>
    <lineage>
        <taxon>Bacteria</taxon>
        <taxon>Pseudomonadati</taxon>
        <taxon>Pseudomonadota</taxon>
        <taxon>Alphaproteobacteria</taxon>
        <taxon>Acetobacterales</taxon>
        <taxon>Roseomonadaceae</taxon>
        <taxon>Roseomonas</taxon>
    </lineage>
</organism>
<protein>
    <submittedName>
        <fullName evidence="10">DEAD/DEAH box helicase</fullName>
    </submittedName>
</protein>
<evidence type="ECO:0000259" key="9">
    <source>
        <dbReference type="PROSITE" id="PS51194"/>
    </source>
</evidence>
<gene>
    <name evidence="10" type="ORF">ACFFGY_03620</name>
</gene>
<keyword evidence="2 6" id="KW-0378">Hydrolase</keyword>
<evidence type="ECO:0000256" key="2">
    <source>
        <dbReference type="ARBA" id="ARBA00022801"/>
    </source>
</evidence>
<evidence type="ECO:0000256" key="3">
    <source>
        <dbReference type="ARBA" id="ARBA00022806"/>
    </source>
</evidence>
<feature type="compositionally biased region" description="Low complexity" evidence="7">
    <location>
        <begin position="621"/>
        <end position="634"/>
    </location>
</feature>
<dbReference type="PROSITE" id="PS00039">
    <property type="entry name" value="DEAD_ATP_HELICASE"/>
    <property type="match status" value="1"/>
</dbReference>
<evidence type="ECO:0000256" key="7">
    <source>
        <dbReference type="SAM" id="MobiDB-lite"/>
    </source>
</evidence>
<feature type="region of interest" description="Disordered" evidence="7">
    <location>
        <begin position="561"/>
        <end position="634"/>
    </location>
</feature>
<dbReference type="Pfam" id="PF03880">
    <property type="entry name" value="DbpA"/>
    <property type="match status" value="1"/>
</dbReference>
<dbReference type="PANTHER" id="PTHR47959:SF1">
    <property type="entry name" value="ATP-DEPENDENT RNA HELICASE DBPA"/>
    <property type="match status" value="1"/>
</dbReference>
<dbReference type="Pfam" id="PF00270">
    <property type="entry name" value="DEAD"/>
    <property type="match status" value="1"/>
</dbReference>
<evidence type="ECO:0000256" key="6">
    <source>
        <dbReference type="RuleBase" id="RU000492"/>
    </source>
</evidence>
<dbReference type="InterPro" id="IPR011545">
    <property type="entry name" value="DEAD/DEAH_box_helicase_dom"/>
</dbReference>
<dbReference type="Pfam" id="PF00271">
    <property type="entry name" value="Helicase_C"/>
    <property type="match status" value="1"/>
</dbReference>
<dbReference type="SMART" id="SM00487">
    <property type="entry name" value="DEXDc"/>
    <property type="match status" value="1"/>
</dbReference>
<name>A0ABV6JRW4_9PROT</name>
<accession>A0ABV6JRW4</accession>
<dbReference type="InterPro" id="IPR001650">
    <property type="entry name" value="Helicase_C-like"/>
</dbReference>
<comment type="caution">
    <text evidence="10">The sequence shown here is derived from an EMBL/GenBank/DDBJ whole genome shotgun (WGS) entry which is preliminary data.</text>
</comment>
<feature type="compositionally biased region" description="Basic and acidic residues" evidence="7">
    <location>
        <begin position="454"/>
        <end position="467"/>
    </location>
</feature>
<evidence type="ECO:0000313" key="10">
    <source>
        <dbReference type="EMBL" id="MFC0407323.1"/>
    </source>
</evidence>